<sequence>MDKTLSIAERLDAIKALIGISNDAELSRMLGISKQRVYSWRRRDRWDAPTVLAAFPALRESWVERGEGEMSSKEAQLTLKVQTLEELIAQKDDIIEAQGRHIKHLTEKLSEHL</sequence>
<protein>
    <submittedName>
        <fullName evidence="2">SOS-response transcriptional repressor</fullName>
    </submittedName>
</protein>
<dbReference type="Pfam" id="PF06056">
    <property type="entry name" value="Terminase_5"/>
    <property type="match status" value="1"/>
</dbReference>
<dbReference type="Gene3D" id="1.10.260.40">
    <property type="entry name" value="lambda repressor-like DNA-binding domains"/>
    <property type="match status" value="1"/>
</dbReference>
<dbReference type="EMBL" id="BK015825">
    <property type="protein sequence ID" value="DAE26988.1"/>
    <property type="molecule type" value="Genomic_DNA"/>
</dbReference>
<reference evidence="2" key="1">
    <citation type="journal article" date="2021" name="Proc. Natl. Acad. Sci. U.S.A.">
        <title>A Catalog of Tens of Thousands of Viruses from Human Metagenomes Reveals Hidden Associations with Chronic Diseases.</title>
        <authorList>
            <person name="Tisza M.J."/>
            <person name="Buck C.B."/>
        </authorList>
    </citation>
    <scope>NUCLEOTIDE SEQUENCE</scope>
    <source>
        <strain evidence="2">CtVE78</strain>
    </source>
</reference>
<feature type="domain" description="Terminase ATPase subunit N-terminal" evidence="1">
    <location>
        <begin position="24"/>
        <end position="48"/>
    </location>
</feature>
<dbReference type="GO" id="GO:0003677">
    <property type="term" value="F:DNA binding"/>
    <property type="evidence" value="ECO:0007669"/>
    <property type="project" value="InterPro"/>
</dbReference>
<evidence type="ECO:0000313" key="2">
    <source>
        <dbReference type="EMBL" id="DAE26988.1"/>
    </source>
</evidence>
<name>A0A8S5R7L8_9VIRU</name>
<dbReference type="InterPro" id="IPR010332">
    <property type="entry name" value="ATPase_terminase-su_N"/>
</dbReference>
<accession>A0A8S5R7L8</accession>
<dbReference type="InterPro" id="IPR010982">
    <property type="entry name" value="Lambda_DNA-bd_dom_sf"/>
</dbReference>
<proteinExistence type="predicted"/>
<organism evidence="2">
    <name type="scientific">virus sp. ctVE78</name>
    <dbReference type="NCBI Taxonomy" id="2826804"/>
    <lineage>
        <taxon>Viruses</taxon>
    </lineage>
</organism>
<evidence type="ECO:0000259" key="1">
    <source>
        <dbReference type="Pfam" id="PF06056"/>
    </source>
</evidence>